<dbReference type="Gene3D" id="3.90.1590.10">
    <property type="entry name" value="glutathione-dependent formaldehyde- activating enzyme (gfa)"/>
    <property type="match status" value="1"/>
</dbReference>
<evidence type="ECO:0000256" key="2">
    <source>
        <dbReference type="ARBA" id="ARBA00022723"/>
    </source>
</evidence>
<organism evidence="6 7">
    <name type="scientific">Bradyrhizobium valentinum</name>
    <dbReference type="NCBI Taxonomy" id="1518501"/>
    <lineage>
        <taxon>Bacteria</taxon>
        <taxon>Pseudomonadati</taxon>
        <taxon>Pseudomonadota</taxon>
        <taxon>Alphaproteobacteria</taxon>
        <taxon>Hyphomicrobiales</taxon>
        <taxon>Nitrobacteraceae</taxon>
        <taxon>Bradyrhizobium</taxon>
    </lineage>
</organism>
<keyword evidence="4" id="KW-0456">Lyase</keyword>
<dbReference type="PANTHER" id="PTHR33337">
    <property type="entry name" value="GFA DOMAIN-CONTAINING PROTEIN"/>
    <property type="match status" value="1"/>
</dbReference>
<comment type="caution">
    <text evidence="6">The sequence shown here is derived from an EMBL/GenBank/DDBJ whole genome shotgun (WGS) entry which is preliminary data.</text>
</comment>
<evidence type="ECO:0000259" key="5">
    <source>
        <dbReference type="PROSITE" id="PS51891"/>
    </source>
</evidence>
<dbReference type="GO" id="GO:0016846">
    <property type="term" value="F:carbon-sulfur lyase activity"/>
    <property type="evidence" value="ECO:0007669"/>
    <property type="project" value="InterPro"/>
</dbReference>
<dbReference type="Pfam" id="PF04828">
    <property type="entry name" value="GFA"/>
    <property type="match status" value="1"/>
</dbReference>
<dbReference type="InterPro" id="IPR011057">
    <property type="entry name" value="Mss4-like_sf"/>
</dbReference>
<dbReference type="SUPFAM" id="SSF51316">
    <property type="entry name" value="Mss4-like"/>
    <property type="match status" value="1"/>
</dbReference>
<dbReference type="GO" id="GO:0046872">
    <property type="term" value="F:metal ion binding"/>
    <property type="evidence" value="ECO:0007669"/>
    <property type="project" value="UniProtKB-KW"/>
</dbReference>
<dbReference type="PROSITE" id="PS51891">
    <property type="entry name" value="CENP_V_GFA"/>
    <property type="match status" value="1"/>
</dbReference>
<comment type="similarity">
    <text evidence="1">Belongs to the Gfa family.</text>
</comment>
<keyword evidence="7" id="KW-1185">Reference proteome</keyword>
<protein>
    <submittedName>
        <fullName evidence="6">Aldehyde-activating protein</fullName>
    </submittedName>
</protein>
<feature type="domain" description="CENP-V/GFA" evidence="5">
    <location>
        <begin position="5"/>
        <end position="122"/>
    </location>
</feature>
<dbReference type="EMBL" id="LLXX01000118">
    <property type="protein sequence ID" value="KRR05558.1"/>
    <property type="molecule type" value="Genomic_DNA"/>
</dbReference>
<evidence type="ECO:0000256" key="3">
    <source>
        <dbReference type="ARBA" id="ARBA00022833"/>
    </source>
</evidence>
<reference evidence="6 7" key="1">
    <citation type="submission" date="2014-03" db="EMBL/GenBank/DDBJ databases">
        <title>Bradyrhizobium valentinum sp. nov., isolated from effective nodules of Lupinus mariae-josephae, a lupine endemic of basic-lime soils in Eastern Spain.</title>
        <authorList>
            <person name="Duran D."/>
            <person name="Rey L."/>
            <person name="Navarro A."/>
            <person name="Busquets A."/>
            <person name="Imperial J."/>
            <person name="Ruiz-Argueso T."/>
        </authorList>
    </citation>
    <scope>NUCLEOTIDE SEQUENCE [LARGE SCALE GENOMIC DNA]</scope>
    <source>
        <strain evidence="6 7">LmjM3</strain>
    </source>
</reference>
<evidence type="ECO:0000256" key="1">
    <source>
        <dbReference type="ARBA" id="ARBA00005495"/>
    </source>
</evidence>
<proteinExistence type="inferred from homology"/>
<dbReference type="RefSeq" id="WP_057851513.1">
    <property type="nucleotide sequence ID" value="NZ_LLXX01000118.1"/>
</dbReference>
<keyword evidence="3" id="KW-0862">Zinc</keyword>
<evidence type="ECO:0000313" key="6">
    <source>
        <dbReference type="EMBL" id="KRR05558.1"/>
    </source>
</evidence>
<gene>
    <name evidence="6" type="ORF">CP49_03490</name>
</gene>
<dbReference type="Proteomes" id="UP000051913">
    <property type="component" value="Unassembled WGS sequence"/>
</dbReference>
<dbReference type="AlphaFoldDB" id="A0A0R3LK47"/>
<dbReference type="PANTHER" id="PTHR33337:SF40">
    <property type="entry name" value="CENP-V_GFA DOMAIN-CONTAINING PROTEIN-RELATED"/>
    <property type="match status" value="1"/>
</dbReference>
<dbReference type="InterPro" id="IPR006913">
    <property type="entry name" value="CENP-V/GFA"/>
</dbReference>
<dbReference type="OrthoDB" id="9807246at2"/>
<evidence type="ECO:0000313" key="7">
    <source>
        <dbReference type="Proteomes" id="UP000051913"/>
    </source>
</evidence>
<accession>A0A0R3LK47</accession>
<sequence>MSEAYTGGCACGAIRYEITAEPIEMNDCQCRQCQRKSGTGHGSYLTFPRPAVRAEGEAKHWDMVGDGGTIKSRAFCPTCGSPVYLTFPGIPEIFIVHAGSLDDPGRYKPQRVLWTAAGHAWDRLDPSAQKFDKMPPR</sequence>
<evidence type="ECO:0000256" key="4">
    <source>
        <dbReference type="ARBA" id="ARBA00023239"/>
    </source>
</evidence>
<keyword evidence="2" id="KW-0479">Metal-binding</keyword>
<dbReference type="STRING" id="1518501.CQ10_23105"/>
<name>A0A0R3LK47_9BRAD</name>